<feature type="region of interest" description="Disordered" evidence="2">
    <location>
        <begin position="311"/>
        <end position="381"/>
    </location>
</feature>
<feature type="compositionally biased region" description="Polar residues" evidence="2">
    <location>
        <begin position="100"/>
        <end position="122"/>
    </location>
</feature>
<gene>
    <name evidence="4" type="ORF">BPAG_LOCUS10104</name>
</gene>
<organism evidence="6">
    <name type="scientific">Brugia pahangi</name>
    <name type="common">Filarial nematode worm</name>
    <dbReference type="NCBI Taxonomy" id="6280"/>
    <lineage>
        <taxon>Eukaryota</taxon>
        <taxon>Metazoa</taxon>
        <taxon>Ecdysozoa</taxon>
        <taxon>Nematoda</taxon>
        <taxon>Chromadorea</taxon>
        <taxon>Rhabditida</taxon>
        <taxon>Spirurina</taxon>
        <taxon>Spiruromorpha</taxon>
        <taxon>Filarioidea</taxon>
        <taxon>Onchocercidae</taxon>
        <taxon>Brugia</taxon>
    </lineage>
</organism>
<accession>A0A0N4TNQ8</accession>
<proteinExistence type="predicted"/>
<keyword evidence="5" id="KW-1185">Reference proteome</keyword>
<keyword evidence="3" id="KW-0472">Membrane</keyword>
<evidence type="ECO:0000256" key="3">
    <source>
        <dbReference type="SAM" id="Phobius"/>
    </source>
</evidence>
<name>A0A0N4TNQ8_BRUPA</name>
<dbReference type="PANTHER" id="PTHR37960">
    <property type="entry name" value="PROTEIN CBG06493-RELATED"/>
    <property type="match status" value="1"/>
</dbReference>
<keyword evidence="3" id="KW-1133">Transmembrane helix</keyword>
<evidence type="ECO:0000313" key="4">
    <source>
        <dbReference type="EMBL" id="VDN91290.1"/>
    </source>
</evidence>
<dbReference type="WBParaSite" id="BPAG_0001014201-mRNA-1">
    <property type="protein sequence ID" value="BPAG_0001014201-mRNA-1"/>
    <property type="gene ID" value="BPAG_0001014201"/>
</dbReference>
<evidence type="ECO:0000256" key="1">
    <source>
        <dbReference type="SAM" id="Coils"/>
    </source>
</evidence>
<dbReference type="EMBL" id="UZAD01013176">
    <property type="protein sequence ID" value="VDN91290.1"/>
    <property type="molecule type" value="Genomic_DNA"/>
</dbReference>
<dbReference type="PANTHER" id="PTHR37960:SF1">
    <property type="entry name" value="BZIP DOMAIN-CONTAINING PROTEIN"/>
    <property type="match status" value="1"/>
</dbReference>
<protein>
    <submittedName>
        <fullName evidence="4 6">Uncharacterized protein</fullName>
    </submittedName>
</protein>
<feature type="compositionally biased region" description="Polar residues" evidence="2">
    <location>
        <begin position="372"/>
        <end position="381"/>
    </location>
</feature>
<evidence type="ECO:0000313" key="5">
    <source>
        <dbReference type="Proteomes" id="UP000278627"/>
    </source>
</evidence>
<dbReference type="Proteomes" id="UP000278627">
    <property type="component" value="Unassembled WGS sequence"/>
</dbReference>
<reference evidence="4 5" key="2">
    <citation type="submission" date="2018-11" db="EMBL/GenBank/DDBJ databases">
        <authorList>
            <consortium name="Pathogen Informatics"/>
        </authorList>
    </citation>
    <scope>NUCLEOTIDE SEQUENCE [LARGE SCALE GENOMIC DNA]</scope>
</reference>
<keyword evidence="3" id="KW-0812">Transmembrane</keyword>
<feature type="coiled-coil region" evidence="1">
    <location>
        <begin position="144"/>
        <end position="203"/>
    </location>
</feature>
<evidence type="ECO:0000313" key="6">
    <source>
        <dbReference type="WBParaSite" id="BPAG_0001014201-mRNA-1"/>
    </source>
</evidence>
<evidence type="ECO:0000256" key="2">
    <source>
        <dbReference type="SAM" id="MobiDB-lite"/>
    </source>
</evidence>
<feature type="compositionally biased region" description="Polar residues" evidence="2">
    <location>
        <begin position="317"/>
        <end position="329"/>
    </location>
</feature>
<dbReference type="AlphaFoldDB" id="A0A0N4TNQ8"/>
<feature type="region of interest" description="Disordered" evidence="2">
    <location>
        <begin position="90"/>
        <end position="135"/>
    </location>
</feature>
<reference evidence="6" key="1">
    <citation type="submission" date="2017-02" db="UniProtKB">
        <authorList>
            <consortium name="WormBaseParasite"/>
        </authorList>
    </citation>
    <scope>IDENTIFICATION</scope>
</reference>
<keyword evidence="1" id="KW-0175">Coiled coil</keyword>
<sequence length="381" mass="44453">MIKNWLKWRKTKKVAAEDETYAISQKDTQRDHHVNATASYHTATRPRVHRGPRSCPGDLSINHCDAYSRVLDRSLYPDIIIPGEMIHRRRRQQQRFRRVNASTSEYGSGDPSPTTLHSTYNRNLDDSDSGSDSWTTEYERAQHIRELEYGLREQKKKLKDYKGRLRAERDLRIVNERTMMEEVEKYKCELKREQRERKAIEQRYIDIIAYMKNKLSVVFWFTFFFQGCLFSFFMMEKLLEQQQSIGQRCLPPALPPISDSAINLQSGAIQLGGTNELLYPLNMNNPSSILRRISFEHELDETKNFRAEEIYGDLETARSSENTTTTGTEQSDRNRRSTTLLKENDSDNDDNGYVTTFEYPAKSTEKNEDTRGTNGLLRTSL</sequence>
<feature type="transmembrane region" description="Helical" evidence="3">
    <location>
        <begin position="217"/>
        <end position="235"/>
    </location>
</feature>